<feature type="domain" description="RNA polymerase sigma factor 70 region 4 type 2" evidence="8">
    <location>
        <begin position="110"/>
        <end position="162"/>
    </location>
</feature>
<dbReference type="InterPro" id="IPR007627">
    <property type="entry name" value="RNA_pol_sigma70_r2"/>
</dbReference>
<dbReference type="InterPro" id="IPR039425">
    <property type="entry name" value="RNA_pol_sigma-70-like"/>
</dbReference>
<dbReference type="Gene3D" id="1.10.1740.10">
    <property type="match status" value="1"/>
</dbReference>
<dbReference type="GO" id="GO:0016987">
    <property type="term" value="F:sigma factor activity"/>
    <property type="evidence" value="ECO:0007669"/>
    <property type="project" value="UniProtKB-KW"/>
</dbReference>
<dbReference type="InterPro" id="IPR036388">
    <property type="entry name" value="WH-like_DNA-bd_sf"/>
</dbReference>
<keyword evidence="10" id="KW-1185">Reference proteome</keyword>
<reference evidence="9 10" key="1">
    <citation type="submission" date="2020-02" db="EMBL/GenBank/DDBJ databases">
        <title>Whole-genome analyses of novel actinobacteria.</title>
        <authorList>
            <person name="Sahin N."/>
        </authorList>
    </citation>
    <scope>NUCLEOTIDE SEQUENCE [LARGE SCALE GENOMIC DNA]</scope>
    <source>
        <strain evidence="9 10">A7024</strain>
    </source>
</reference>
<comment type="caution">
    <text evidence="9">The sequence shown here is derived from an EMBL/GenBank/DDBJ whole genome shotgun (WGS) entry which is preliminary data.</text>
</comment>
<dbReference type="PANTHER" id="PTHR43133:SF50">
    <property type="entry name" value="ECF RNA POLYMERASE SIGMA FACTOR SIGM"/>
    <property type="match status" value="1"/>
</dbReference>
<dbReference type="SUPFAM" id="SSF88659">
    <property type="entry name" value="Sigma3 and sigma4 domains of RNA polymerase sigma factors"/>
    <property type="match status" value="1"/>
</dbReference>
<comment type="similarity">
    <text evidence="1">Belongs to the sigma-70 factor family. ECF subfamily.</text>
</comment>
<dbReference type="NCBIfam" id="TIGR02937">
    <property type="entry name" value="sigma70-ECF"/>
    <property type="match status" value="1"/>
</dbReference>
<evidence type="ECO:0000259" key="8">
    <source>
        <dbReference type="Pfam" id="PF08281"/>
    </source>
</evidence>
<evidence type="ECO:0000256" key="6">
    <source>
        <dbReference type="SAM" id="MobiDB-lite"/>
    </source>
</evidence>
<keyword evidence="4" id="KW-0238">DNA-binding</keyword>
<accession>A0A6G4TYY5</accession>
<sequence length="177" mass="19462">MERHGGSGGSNGRRAEFEEYANLRGPQLFRTALLLTGGDWHQAEDLVQTALARVYASWVRVRGADNRDAYVRTVLVRAHIAQRRRKSSGERPVAAPPDGAARGTDPALRVALLQALARLPAKDRAVLVLRYWEDRSVQQTAADLGLRPGTVRNRSMAALARLRELLGDERESLTAGS</sequence>
<dbReference type="AlphaFoldDB" id="A0A6G4TYY5"/>
<evidence type="ECO:0000256" key="3">
    <source>
        <dbReference type="ARBA" id="ARBA00023082"/>
    </source>
</evidence>
<dbReference type="Proteomes" id="UP000481583">
    <property type="component" value="Unassembled WGS sequence"/>
</dbReference>
<dbReference type="SUPFAM" id="SSF88946">
    <property type="entry name" value="Sigma2 domain of RNA polymerase sigma factors"/>
    <property type="match status" value="1"/>
</dbReference>
<evidence type="ECO:0000313" key="10">
    <source>
        <dbReference type="Proteomes" id="UP000481583"/>
    </source>
</evidence>
<organism evidence="9 10">
    <name type="scientific">Streptomyces coryli</name>
    <dbReference type="NCBI Taxonomy" id="1128680"/>
    <lineage>
        <taxon>Bacteria</taxon>
        <taxon>Bacillati</taxon>
        <taxon>Actinomycetota</taxon>
        <taxon>Actinomycetes</taxon>
        <taxon>Kitasatosporales</taxon>
        <taxon>Streptomycetaceae</taxon>
        <taxon>Streptomyces</taxon>
    </lineage>
</organism>
<evidence type="ECO:0000313" key="9">
    <source>
        <dbReference type="EMBL" id="NGN64972.1"/>
    </source>
</evidence>
<dbReference type="InterPro" id="IPR014284">
    <property type="entry name" value="RNA_pol_sigma-70_dom"/>
</dbReference>
<evidence type="ECO:0000256" key="1">
    <source>
        <dbReference type="ARBA" id="ARBA00010641"/>
    </source>
</evidence>
<evidence type="ECO:0000259" key="7">
    <source>
        <dbReference type="Pfam" id="PF04542"/>
    </source>
</evidence>
<dbReference type="PANTHER" id="PTHR43133">
    <property type="entry name" value="RNA POLYMERASE ECF-TYPE SIGMA FACTO"/>
    <property type="match status" value="1"/>
</dbReference>
<evidence type="ECO:0000256" key="5">
    <source>
        <dbReference type="ARBA" id="ARBA00023163"/>
    </source>
</evidence>
<dbReference type="Gene3D" id="1.10.10.10">
    <property type="entry name" value="Winged helix-like DNA-binding domain superfamily/Winged helix DNA-binding domain"/>
    <property type="match status" value="1"/>
</dbReference>
<gene>
    <name evidence="9" type="ORF">G5C51_13830</name>
</gene>
<proteinExistence type="inferred from homology"/>
<dbReference type="CDD" id="cd06171">
    <property type="entry name" value="Sigma70_r4"/>
    <property type="match status" value="1"/>
</dbReference>
<dbReference type="RefSeq" id="WP_165236954.1">
    <property type="nucleotide sequence ID" value="NZ_JAAKZV010000048.1"/>
</dbReference>
<dbReference type="InterPro" id="IPR014325">
    <property type="entry name" value="RNA_pol_sigma-E_actinobac"/>
</dbReference>
<dbReference type="InterPro" id="IPR013324">
    <property type="entry name" value="RNA_pol_sigma_r3/r4-like"/>
</dbReference>
<dbReference type="InterPro" id="IPR013325">
    <property type="entry name" value="RNA_pol_sigma_r2"/>
</dbReference>
<feature type="domain" description="RNA polymerase sigma-70 region 2" evidence="7">
    <location>
        <begin position="26"/>
        <end position="87"/>
    </location>
</feature>
<evidence type="ECO:0000256" key="4">
    <source>
        <dbReference type="ARBA" id="ARBA00023125"/>
    </source>
</evidence>
<dbReference type="NCBIfam" id="TIGR02983">
    <property type="entry name" value="SigE-fam_strep"/>
    <property type="match status" value="1"/>
</dbReference>
<evidence type="ECO:0000256" key="2">
    <source>
        <dbReference type="ARBA" id="ARBA00023015"/>
    </source>
</evidence>
<dbReference type="InterPro" id="IPR013249">
    <property type="entry name" value="RNA_pol_sigma70_r4_t2"/>
</dbReference>
<dbReference type="EMBL" id="JAAKZV010000048">
    <property type="protein sequence ID" value="NGN64972.1"/>
    <property type="molecule type" value="Genomic_DNA"/>
</dbReference>
<keyword evidence="5" id="KW-0804">Transcription</keyword>
<keyword evidence="3" id="KW-0731">Sigma factor</keyword>
<protein>
    <submittedName>
        <fullName evidence="9">SigE family RNA polymerase sigma factor</fullName>
    </submittedName>
</protein>
<name>A0A6G4TYY5_9ACTN</name>
<keyword evidence="2" id="KW-0805">Transcription regulation</keyword>
<dbReference type="GO" id="GO:0003677">
    <property type="term" value="F:DNA binding"/>
    <property type="evidence" value="ECO:0007669"/>
    <property type="project" value="UniProtKB-KW"/>
</dbReference>
<dbReference type="Pfam" id="PF04542">
    <property type="entry name" value="Sigma70_r2"/>
    <property type="match status" value="1"/>
</dbReference>
<dbReference type="Pfam" id="PF08281">
    <property type="entry name" value="Sigma70_r4_2"/>
    <property type="match status" value="1"/>
</dbReference>
<dbReference type="GO" id="GO:0006352">
    <property type="term" value="P:DNA-templated transcription initiation"/>
    <property type="evidence" value="ECO:0007669"/>
    <property type="project" value="InterPro"/>
</dbReference>
<feature type="region of interest" description="Disordered" evidence="6">
    <location>
        <begin position="82"/>
        <end position="102"/>
    </location>
</feature>